<reference evidence="7" key="2">
    <citation type="submission" date="2025-08" db="UniProtKB">
        <authorList>
            <consortium name="Ensembl"/>
        </authorList>
    </citation>
    <scope>IDENTIFICATION</scope>
</reference>
<reference evidence="7" key="1">
    <citation type="submission" date="2019-03" db="EMBL/GenBank/DDBJ databases">
        <title>Genome sequencing and reference-guided assembly of Black Bengal Goat (Capra hircus).</title>
        <authorList>
            <person name="Siddiki A.Z."/>
            <person name="Baten A."/>
            <person name="Billah M."/>
            <person name="Alam M.A.U."/>
            <person name="Shawrob K.S.M."/>
            <person name="Saha S."/>
            <person name="Chowdhury M."/>
            <person name="Rahman A.H."/>
            <person name="Stear M."/>
            <person name="Miah G."/>
            <person name="Das G.B."/>
            <person name="Hossain M.M."/>
            <person name="Kumkum M."/>
            <person name="Islam M.S."/>
            <person name="Mollah A.M."/>
            <person name="Ahsan A."/>
            <person name="Tusar F."/>
            <person name="Khan M.K.I."/>
        </authorList>
    </citation>
    <scope>NUCLEOTIDE SEQUENCE [LARGE SCALE GENOMIC DNA]</scope>
</reference>
<dbReference type="GO" id="GO:0016020">
    <property type="term" value="C:membrane"/>
    <property type="evidence" value="ECO:0007669"/>
    <property type="project" value="UniProtKB-SubCell"/>
</dbReference>
<dbReference type="InterPro" id="IPR028082">
    <property type="entry name" value="Peripla_BP_I"/>
</dbReference>
<dbReference type="InterPro" id="IPR001828">
    <property type="entry name" value="ANF_lig-bd_rcpt"/>
</dbReference>
<dbReference type="SUPFAM" id="SSF53822">
    <property type="entry name" value="Periplasmic binding protein-like I"/>
    <property type="match status" value="1"/>
</dbReference>
<evidence type="ECO:0000256" key="1">
    <source>
        <dbReference type="ARBA" id="ARBA00004370"/>
    </source>
</evidence>
<feature type="domain" description="Receptor ligand binding region" evidence="6">
    <location>
        <begin position="4"/>
        <end position="160"/>
    </location>
</feature>
<keyword evidence="3" id="KW-0732">Signal</keyword>
<proteinExistence type="predicted"/>
<dbReference type="Gene3D" id="3.40.50.2300">
    <property type="match status" value="2"/>
</dbReference>
<organism evidence="7">
    <name type="scientific">Capra hircus</name>
    <name type="common">Goat</name>
    <dbReference type="NCBI Taxonomy" id="9925"/>
    <lineage>
        <taxon>Eukaryota</taxon>
        <taxon>Metazoa</taxon>
        <taxon>Chordata</taxon>
        <taxon>Craniata</taxon>
        <taxon>Vertebrata</taxon>
        <taxon>Euteleostomi</taxon>
        <taxon>Mammalia</taxon>
        <taxon>Eutheria</taxon>
        <taxon>Laurasiatheria</taxon>
        <taxon>Artiodactyla</taxon>
        <taxon>Ruminantia</taxon>
        <taxon>Pecora</taxon>
        <taxon>Bovidae</taxon>
        <taxon>Caprinae</taxon>
        <taxon>Capra</taxon>
    </lineage>
</organism>
<sequence length="224" mass="24597">MTQGILALVTSTGCASANALQSLTDAMHIPHLFVQRNPGGSPRTACHLNPSPDGEAYTLASRPPVRLNDVMLRLVTELRWQKFVMFYDSEYDIRGLQSFLDQASRLGLDVSLQKVDKNISHVFTSLFTTMKTEELNRYRDTLRRAILLLSPQGAHSFINEVGDGAWGPRSSAQGSLRGDSGGLQVLSARAWLEWMLEPLDAGPTAQTTKVETTAQLGSQLVPDK</sequence>
<dbReference type="FunFam" id="3.40.50.2300:FF:001037">
    <property type="entry name" value="Glutamate receptor ionotropic, delta-1"/>
    <property type="match status" value="1"/>
</dbReference>
<keyword evidence="5" id="KW-0472">Membrane</keyword>
<dbReference type="Pfam" id="PF01094">
    <property type="entry name" value="ANF_receptor"/>
    <property type="match status" value="1"/>
</dbReference>
<evidence type="ECO:0000256" key="2">
    <source>
        <dbReference type="ARBA" id="ARBA00022692"/>
    </source>
</evidence>
<keyword evidence="2" id="KW-0812">Transmembrane</keyword>
<comment type="subcellular location">
    <subcellularLocation>
        <location evidence="1">Membrane</location>
    </subcellularLocation>
</comment>
<dbReference type="AlphaFoldDB" id="A0A8C2PI33"/>
<dbReference type="Ensembl" id="ENSCHIT00010026953.1">
    <property type="protein sequence ID" value="ENSCHIP00010019186.1"/>
    <property type="gene ID" value="ENSCHIG00010014094.1"/>
</dbReference>
<evidence type="ECO:0000256" key="5">
    <source>
        <dbReference type="ARBA" id="ARBA00023136"/>
    </source>
</evidence>
<accession>A0A8C2PI33</accession>
<name>A0A8C2PI33_CAPHI</name>
<evidence type="ECO:0000313" key="7">
    <source>
        <dbReference type="Ensembl" id="ENSCHIP00010019186.1"/>
    </source>
</evidence>
<evidence type="ECO:0000256" key="4">
    <source>
        <dbReference type="ARBA" id="ARBA00022989"/>
    </source>
</evidence>
<evidence type="ECO:0000259" key="6">
    <source>
        <dbReference type="Pfam" id="PF01094"/>
    </source>
</evidence>
<protein>
    <recommendedName>
        <fullName evidence="6">Receptor ligand binding region domain-containing protein</fullName>
    </recommendedName>
</protein>
<keyword evidence="4" id="KW-1133">Transmembrane helix</keyword>
<evidence type="ECO:0000256" key="3">
    <source>
        <dbReference type="ARBA" id="ARBA00022729"/>
    </source>
</evidence>